<reference evidence="3" key="1">
    <citation type="submission" date="2021-02" db="EMBL/GenBank/DDBJ databases">
        <title>The CRISPR/cas machinery reduction and long-range gene transfer in the hot spring cyanobacterium Synechococcus.</title>
        <authorList>
            <person name="Dvorak P."/>
            <person name="Jahodarova E."/>
            <person name="Hasler P."/>
            <person name="Poulickova A."/>
        </authorList>
    </citation>
    <scope>NUCLEOTIDE SEQUENCE</scope>
    <source>
        <strain evidence="3">Rupite</strain>
    </source>
</reference>
<protein>
    <submittedName>
        <fullName evidence="3">Prohibitin family protein</fullName>
    </submittedName>
</protein>
<comment type="caution">
    <text evidence="3">The sequence shown here is derived from an EMBL/GenBank/DDBJ whole genome shotgun (WGS) entry which is preliminary data.</text>
</comment>
<dbReference type="EMBL" id="JAFIRA010000003">
    <property type="protein sequence ID" value="MCJ2541797.1"/>
    <property type="molecule type" value="Genomic_DNA"/>
</dbReference>
<name>A0ABT0C7V7_THEVL</name>
<dbReference type="InterPro" id="IPR000163">
    <property type="entry name" value="Prohibitin"/>
</dbReference>
<dbReference type="InterPro" id="IPR036013">
    <property type="entry name" value="Band_7/SPFH_dom_sf"/>
</dbReference>
<dbReference type="PANTHER" id="PTHR23222">
    <property type="entry name" value="PROHIBITIN"/>
    <property type="match status" value="1"/>
</dbReference>
<dbReference type="PANTHER" id="PTHR23222:SF0">
    <property type="entry name" value="PROHIBITIN 1"/>
    <property type="match status" value="1"/>
</dbReference>
<feature type="coiled-coil region" evidence="1">
    <location>
        <begin position="193"/>
        <end position="238"/>
    </location>
</feature>
<sequence>MGVGRWLPQATFSGAVLLLVGIGRPLRLVGNGENLVVFTWFGGVNSTALQPGLHWVPPFVSRTVLFDMKTQALTWKDGDTHAYAPRLVALSQDGQQIRVEATLQFRILDAPKVYTQLGEGYLDRIAPIVRSVIINETAGFSAQALYSTQRPMLQGQIREQVANLLREYGIEVLDLLLRDVDFDPDFVAAIEAKTIAENRLAQKQFEIEQARQDARTVISQAEAEAGQLQAKARALTQNPQYLEVVKAAVLGSRLETLVTK</sequence>
<dbReference type="Gene3D" id="3.30.479.30">
    <property type="entry name" value="Band 7 domain"/>
    <property type="match status" value="1"/>
</dbReference>
<organism evidence="3 4">
    <name type="scientific">Thermostichus vulcanus str. 'Rupite'</name>
    <dbReference type="NCBI Taxonomy" id="2813851"/>
    <lineage>
        <taxon>Bacteria</taxon>
        <taxon>Bacillati</taxon>
        <taxon>Cyanobacteriota</taxon>
        <taxon>Cyanophyceae</taxon>
        <taxon>Thermostichales</taxon>
        <taxon>Thermostichaceae</taxon>
        <taxon>Thermostichus</taxon>
    </lineage>
</organism>
<dbReference type="PRINTS" id="PR00679">
    <property type="entry name" value="PROHIBITIN"/>
</dbReference>
<dbReference type="InterPro" id="IPR001107">
    <property type="entry name" value="Band_7"/>
</dbReference>
<evidence type="ECO:0000313" key="4">
    <source>
        <dbReference type="Proteomes" id="UP000830835"/>
    </source>
</evidence>
<proteinExistence type="predicted"/>
<accession>A0ABT0C7V7</accession>
<keyword evidence="4" id="KW-1185">Reference proteome</keyword>
<feature type="domain" description="Band 7" evidence="2">
    <location>
        <begin position="24"/>
        <end position="194"/>
    </location>
</feature>
<dbReference type="SUPFAM" id="SSF117892">
    <property type="entry name" value="Band 7/SPFH domain"/>
    <property type="match status" value="1"/>
</dbReference>
<dbReference type="RefSeq" id="WP_244348995.1">
    <property type="nucleotide sequence ID" value="NZ_JAFIRA010000003.1"/>
</dbReference>
<dbReference type="Proteomes" id="UP000830835">
    <property type="component" value="Unassembled WGS sequence"/>
</dbReference>
<dbReference type="CDD" id="cd03401">
    <property type="entry name" value="SPFH_prohibitin"/>
    <property type="match status" value="1"/>
</dbReference>
<gene>
    <name evidence="3" type="ORF">JX360_02565</name>
</gene>
<evidence type="ECO:0000313" key="3">
    <source>
        <dbReference type="EMBL" id="MCJ2541797.1"/>
    </source>
</evidence>
<evidence type="ECO:0000259" key="2">
    <source>
        <dbReference type="SMART" id="SM00244"/>
    </source>
</evidence>
<dbReference type="Pfam" id="PF01145">
    <property type="entry name" value="Band_7"/>
    <property type="match status" value="1"/>
</dbReference>
<dbReference type="SMART" id="SM00244">
    <property type="entry name" value="PHB"/>
    <property type="match status" value="1"/>
</dbReference>
<keyword evidence="1" id="KW-0175">Coiled coil</keyword>
<evidence type="ECO:0000256" key="1">
    <source>
        <dbReference type="SAM" id="Coils"/>
    </source>
</evidence>